<dbReference type="Pfam" id="PF11625">
    <property type="entry name" value="DUF3253"/>
    <property type="match status" value="1"/>
</dbReference>
<proteinExistence type="predicted"/>
<dbReference type="InterPro" id="IPR036390">
    <property type="entry name" value="WH_DNA-bd_sf"/>
</dbReference>
<name>A0A4U5WUF6_STRGB</name>
<sequence>MNGGGCRSHAGQGGVFRSPRERPRPLTVLYAPGGPGATLGGVAEPDHLDQRLERAIISLLERRADTASICPSDAARAAYEGDDDGWRALMEPVRRAAWRLVEAGEVEVTQAGRPVAKTGARGPLRIRRVRR</sequence>
<dbReference type="SUPFAM" id="SSF46785">
    <property type="entry name" value="Winged helix' DNA-binding domain"/>
    <property type="match status" value="1"/>
</dbReference>
<accession>A0A4U5WUF6</accession>
<reference evidence="2 3" key="1">
    <citation type="submission" date="2019-04" db="EMBL/GenBank/DDBJ databases">
        <title>Streptomyces lasaliensis sp.nov., an Actinomycete isolated from soil which produces the polyether antibiotic lasalocid.</title>
        <authorList>
            <person name="Erwin G."/>
            <person name="Haber C."/>
        </authorList>
    </citation>
    <scope>NUCLEOTIDE SEQUENCE [LARGE SCALE GENOMIC DNA]</scope>
    <source>
        <strain evidence="2 3">DSM 40089</strain>
    </source>
</reference>
<feature type="compositionally biased region" description="Gly residues" evidence="1">
    <location>
        <begin position="1"/>
        <end position="14"/>
    </location>
</feature>
<dbReference type="InterPro" id="IPR021660">
    <property type="entry name" value="DUF3253"/>
</dbReference>
<dbReference type="Gene3D" id="1.10.10.10">
    <property type="entry name" value="Winged helix-like DNA-binding domain superfamily/Winged helix DNA-binding domain"/>
    <property type="match status" value="1"/>
</dbReference>
<dbReference type="InterPro" id="IPR036388">
    <property type="entry name" value="WH-like_DNA-bd_sf"/>
</dbReference>
<feature type="region of interest" description="Disordered" evidence="1">
    <location>
        <begin position="1"/>
        <end position="25"/>
    </location>
</feature>
<dbReference type="EMBL" id="SZPR01000030">
    <property type="protein sequence ID" value="TKT05402.1"/>
    <property type="molecule type" value="Genomic_DNA"/>
</dbReference>
<organism evidence="2 3">
    <name type="scientific">Streptomyces galbus</name>
    <dbReference type="NCBI Taxonomy" id="33898"/>
    <lineage>
        <taxon>Bacteria</taxon>
        <taxon>Bacillati</taxon>
        <taxon>Actinomycetota</taxon>
        <taxon>Actinomycetes</taxon>
        <taxon>Kitasatosporales</taxon>
        <taxon>Streptomycetaceae</taxon>
        <taxon>Streptomyces</taxon>
    </lineage>
</organism>
<evidence type="ECO:0000256" key="1">
    <source>
        <dbReference type="SAM" id="MobiDB-lite"/>
    </source>
</evidence>
<comment type="caution">
    <text evidence="2">The sequence shown here is derived from an EMBL/GenBank/DDBJ whole genome shotgun (WGS) entry which is preliminary data.</text>
</comment>
<gene>
    <name evidence="2" type="ORF">E4U92_30275</name>
</gene>
<protein>
    <submittedName>
        <fullName evidence="2">DUF3253 domain-containing protein</fullName>
    </submittedName>
</protein>
<dbReference type="AlphaFoldDB" id="A0A4U5WUF6"/>
<dbReference type="Proteomes" id="UP000308632">
    <property type="component" value="Unassembled WGS sequence"/>
</dbReference>
<evidence type="ECO:0000313" key="3">
    <source>
        <dbReference type="Proteomes" id="UP000308632"/>
    </source>
</evidence>
<evidence type="ECO:0000313" key="2">
    <source>
        <dbReference type="EMBL" id="TKT05402.1"/>
    </source>
</evidence>